<accession>A0A1H1VPY7</accession>
<feature type="region of interest" description="Disordered" evidence="1">
    <location>
        <begin position="1"/>
        <end position="50"/>
    </location>
</feature>
<sequence>MDRQNNRAVPDEPAQGGQPHQAGTAAEGQGGPQSQWEVFAGNPDSPQAPSAEYVILQGSSYVTMASQTGTVTDVSSDSLTVKSEDGFPRTYAVGADVQVSEGMRQRGSGSTGGTLDISEVTSGSTVRVTALKSSDTYTAQTILLATASGTAAAPGAGTTTN</sequence>
<organism evidence="2 3">
    <name type="scientific">Pseudarthrobacter equi</name>
    <dbReference type="NCBI Taxonomy" id="728066"/>
    <lineage>
        <taxon>Bacteria</taxon>
        <taxon>Bacillati</taxon>
        <taxon>Actinomycetota</taxon>
        <taxon>Actinomycetes</taxon>
        <taxon>Micrococcales</taxon>
        <taxon>Micrococcaceae</taxon>
        <taxon>Pseudarthrobacter</taxon>
    </lineage>
</organism>
<dbReference type="OrthoDB" id="3401874at2"/>
<evidence type="ECO:0000256" key="1">
    <source>
        <dbReference type="SAM" id="MobiDB-lite"/>
    </source>
</evidence>
<evidence type="ECO:0008006" key="4">
    <source>
        <dbReference type="Google" id="ProtNLM"/>
    </source>
</evidence>
<evidence type="ECO:0000313" key="3">
    <source>
        <dbReference type="Proteomes" id="UP000198751"/>
    </source>
</evidence>
<protein>
    <recommendedName>
        <fullName evidence="4">DUF5666 domain-containing protein</fullName>
    </recommendedName>
</protein>
<dbReference type="Proteomes" id="UP000198751">
    <property type="component" value="Chromosome I"/>
</dbReference>
<name>A0A1H1VPY7_9MICC</name>
<dbReference type="AlphaFoldDB" id="A0A1H1VPY7"/>
<evidence type="ECO:0000313" key="2">
    <source>
        <dbReference type="EMBL" id="SDS86346.1"/>
    </source>
</evidence>
<proteinExistence type="predicted"/>
<dbReference type="RefSeq" id="WP_091718196.1">
    <property type="nucleotide sequence ID" value="NZ_LT629779.1"/>
</dbReference>
<gene>
    <name evidence="2" type="ORF">SAMN04489743_1058</name>
</gene>
<dbReference type="EMBL" id="LT629779">
    <property type="protein sequence ID" value="SDS86346.1"/>
    <property type="molecule type" value="Genomic_DNA"/>
</dbReference>
<reference evidence="3" key="1">
    <citation type="submission" date="2016-10" db="EMBL/GenBank/DDBJ databases">
        <authorList>
            <person name="Varghese N."/>
            <person name="Submissions S."/>
        </authorList>
    </citation>
    <scope>NUCLEOTIDE SEQUENCE [LARGE SCALE GENOMIC DNA]</scope>
    <source>
        <strain evidence="3">IMMIB L-1606</strain>
    </source>
</reference>
<keyword evidence="3" id="KW-1185">Reference proteome</keyword>